<dbReference type="InterPro" id="IPR001387">
    <property type="entry name" value="Cro/C1-type_HTH"/>
</dbReference>
<name>A0ABW8C033_9ACTN</name>
<evidence type="ECO:0000313" key="2">
    <source>
        <dbReference type="EMBL" id="MFI9099772.1"/>
    </source>
</evidence>
<dbReference type="SUPFAM" id="SSF47413">
    <property type="entry name" value="lambda repressor-like DNA-binding domains"/>
    <property type="match status" value="1"/>
</dbReference>
<dbReference type="EMBL" id="JBITYG010000001">
    <property type="protein sequence ID" value="MFI9099772.1"/>
    <property type="molecule type" value="Genomic_DNA"/>
</dbReference>
<proteinExistence type="predicted"/>
<dbReference type="Gene3D" id="1.10.260.40">
    <property type="entry name" value="lambda repressor-like DNA-binding domains"/>
    <property type="match status" value="1"/>
</dbReference>
<keyword evidence="3" id="KW-1185">Reference proteome</keyword>
<organism evidence="2 3">
    <name type="scientific">Streptomyces fildesensis</name>
    <dbReference type="NCBI Taxonomy" id="375757"/>
    <lineage>
        <taxon>Bacteria</taxon>
        <taxon>Bacillati</taxon>
        <taxon>Actinomycetota</taxon>
        <taxon>Actinomycetes</taxon>
        <taxon>Kitasatosporales</taxon>
        <taxon>Streptomycetaceae</taxon>
        <taxon>Streptomyces</taxon>
    </lineage>
</organism>
<dbReference type="Proteomes" id="UP001614394">
    <property type="component" value="Unassembled WGS sequence"/>
</dbReference>
<dbReference type="RefSeq" id="WP_399644348.1">
    <property type="nucleotide sequence ID" value="NZ_JBITYG010000001.1"/>
</dbReference>
<dbReference type="InterPro" id="IPR043917">
    <property type="entry name" value="DUF5753"/>
</dbReference>
<evidence type="ECO:0000313" key="3">
    <source>
        <dbReference type="Proteomes" id="UP001614394"/>
    </source>
</evidence>
<dbReference type="Pfam" id="PF19054">
    <property type="entry name" value="DUF5753"/>
    <property type="match status" value="1"/>
</dbReference>
<dbReference type="CDD" id="cd00093">
    <property type="entry name" value="HTH_XRE"/>
    <property type="match status" value="1"/>
</dbReference>
<protein>
    <submittedName>
        <fullName evidence="2">Scr1 family TA system antitoxin-like transcriptional regulator</fullName>
    </submittedName>
</protein>
<gene>
    <name evidence="2" type="ORF">ACIGXA_04540</name>
</gene>
<accession>A0ABW8C033</accession>
<sequence>MTNGESPPPMAWRYCGNQIKLWRTRAAISREELGKEAGYEYESVKSMEMGRRKPALRLLEVADEMCGAHGLLVAAQDYLKPERFPSYSQDYMRYEAEAVVLSWYEAQFIPGLLQTEEYARTLIGSYWPPLDDETVEERVAARLARHGLLEKQTKSFNFVIAESALRHPIGDLEEHRRQLRHLLAAGTPRHVTIQVLRAGGSHPGLSGPFVLLETPDHDQLAYEEGQMMGILYAEPVKVSVLTQRHAMILRQALRPEESVQFIRALVEEL</sequence>
<feature type="domain" description="DUF5753" evidence="1">
    <location>
        <begin position="89"/>
        <end position="263"/>
    </location>
</feature>
<evidence type="ECO:0000259" key="1">
    <source>
        <dbReference type="Pfam" id="PF19054"/>
    </source>
</evidence>
<comment type="caution">
    <text evidence="2">The sequence shown here is derived from an EMBL/GenBank/DDBJ whole genome shotgun (WGS) entry which is preliminary data.</text>
</comment>
<reference evidence="2 3" key="1">
    <citation type="submission" date="2024-10" db="EMBL/GenBank/DDBJ databases">
        <title>The Natural Products Discovery Center: Release of the First 8490 Sequenced Strains for Exploring Actinobacteria Biosynthetic Diversity.</title>
        <authorList>
            <person name="Kalkreuter E."/>
            <person name="Kautsar S.A."/>
            <person name="Yang D."/>
            <person name="Bader C.D."/>
            <person name="Teijaro C.N."/>
            <person name="Fluegel L."/>
            <person name="Davis C.M."/>
            <person name="Simpson J.R."/>
            <person name="Lauterbach L."/>
            <person name="Steele A.D."/>
            <person name="Gui C."/>
            <person name="Meng S."/>
            <person name="Li G."/>
            <person name="Viehrig K."/>
            <person name="Ye F."/>
            <person name="Su P."/>
            <person name="Kiefer A.F."/>
            <person name="Nichols A."/>
            <person name="Cepeda A.J."/>
            <person name="Yan W."/>
            <person name="Fan B."/>
            <person name="Jiang Y."/>
            <person name="Adhikari A."/>
            <person name="Zheng C.-J."/>
            <person name="Schuster L."/>
            <person name="Cowan T.M."/>
            <person name="Smanski M.J."/>
            <person name="Chevrette M.G."/>
            <person name="De Carvalho L.P.S."/>
            <person name="Shen B."/>
        </authorList>
    </citation>
    <scope>NUCLEOTIDE SEQUENCE [LARGE SCALE GENOMIC DNA]</scope>
    <source>
        <strain evidence="2 3">NPDC053399</strain>
    </source>
</reference>
<dbReference type="InterPro" id="IPR010982">
    <property type="entry name" value="Lambda_DNA-bd_dom_sf"/>
</dbReference>